<sequence>MTRLPDTIGSGRILYLTLANNKFFGPIPRGIAKALENLSEILLLNNLLSGCLPYELGLLKQAVVFDAGNNFLTGPLPFSLACLEKLEVLNFAGNLLYGHIPEVLCGLGNLANLSLSDNYFTGFGPVCWRLIKNGVLDVKKNCIPGLPFQRSVGECAAFFARPRWLHLVDLLIMNNSKMLRSVTPTYLDSVMKSEKVLDEADRLLNEDFEKPIDELLNVIPRDRRTYLFSATMTKKVKKLQRACLKNPVKIEAASKYSTVDTLKQQYRFVPAKYKECYLVYILTEMSGSTSMVFTRTCDATTLLAYILRNLGFRAIPINGHMTQSKRLGALNKFKAGECNILICTDVASRGLDIPSVDMVINYDIPTNSKDYIHRVGRTARAGRSGVAISIVNQYELEWYLQIEKLIGKKHMP</sequence>
<evidence type="ECO:0000256" key="1">
    <source>
        <dbReference type="ARBA" id="ARBA00022741"/>
    </source>
</evidence>
<dbReference type="SUPFAM" id="SSF52540">
    <property type="entry name" value="P-loop containing nucleoside triphosphate hydrolases"/>
    <property type="match status" value="1"/>
</dbReference>
<proteinExistence type="inferred from homology"/>
<dbReference type="InterPro" id="IPR000629">
    <property type="entry name" value="RNA-helicase_DEAD-box_CS"/>
</dbReference>
<dbReference type="GO" id="GO:0005829">
    <property type="term" value="C:cytosol"/>
    <property type="evidence" value="ECO:0007669"/>
    <property type="project" value="TreeGrafter"/>
</dbReference>
<keyword evidence="3 5" id="KW-0347">Helicase</keyword>
<dbReference type="InterPro" id="IPR014001">
    <property type="entry name" value="Helicase_ATP-bd"/>
</dbReference>
<feature type="domain" description="Helicase C-terminal" evidence="7">
    <location>
        <begin position="277"/>
        <end position="412"/>
    </location>
</feature>
<dbReference type="InterPro" id="IPR001611">
    <property type="entry name" value="Leu-rich_rpt"/>
</dbReference>
<dbReference type="Gene3D" id="3.40.50.300">
    <property type="entry name" value="P-loop containing nucleotide triphosphate hydrolases"/>
    <property type="match status" value="2"/>
</dbReference>
<dbReference type="PANTHER" id="PTHR47959:SF24">
    <property type="entry name" value="ATP-DEPENDENT RNA HELICASE"/>
    <property type="match status" value="1"/>
</dbReference>
<name>A0AAW2PZP7_SESRA</name>
<organism evidence="8">
    <name type="scientific">Sesamum radiatum</name>
    <name type="common">Black benniseed</name>
    <dbReference type="NCBI Taxonomy" id="300843"/>
    <lineage>
        <taxon>Eukaryota</taxon>
        <taxon>Viridiplantae</taxon>
        <taxon>Streptophyta</taxon>
        <taxon>Embryophyta</taxon>
        <taxon>Tracheophyta</taxon>
        <taxon>Spermatophyta</taxon>
        <taxon>Magnoliopsida</taxon>
        <taxon>eudicotyledons</taxon>
        <taxon>Gunneridae</taxon>
        <taxon>Pentapetalae</taxon>
        <taxon>asterids</taxon>
        <taxon>lamiids</taxon>
        <taxon>Lamiales</taxon>
        <taxon>Pedaliaceae</taxon>
        <taxon>Sesamum</taxon>
    </lineage>
</organism>
<keyword evidence="4 5" id="KW-0067">ATP-binding</keyword>
<dbReference type="SMART" id="SM00490">
    <property type="entry name" value="HELICc"/>
    <property type="match status" value="1"/>
</dbReference>
<comment type="caution">
    <text evidence="8">The sequence shown here is derived from an EMBL/GenBank/DDBJ whole genome shotgun (WGS) entry which is preliminary data.</text>
</comment>
<dbReference type="GO" id="GO:0016787">
    <property type="term" value="F:hydrolase activity"/>
    <property type="evidence" value="ECO:0007669"/>
    <property type="project" value="UniProtKB-KW"/>
</dbReference>
<dbReference type="InterPro" id="IPR027417">
    <property type="entry name" value="P-loop_NTPase"/>
</dbReference>
<dbReference type="InterPro" id="IPR001650">
    <property type="entry name" value="Helicase_C-like"/>
</dbReference>
<dbReference type="EMBL" id="JACGWJ010000016">
    <property type="protein sequence ID" value="KAL0360923.1"/>
    <property type="molecule type" value="Genomic_DNA"/>
</dbReference>
<dbReference type="InterPro" id="IPR050079">
    <property type="entry name" value="DEAD_box_RNA_helicase"/>
</dbReference>
<keyword evidence="1 5" id="KW-0547">Nucleotide-binding</keyword>
<dbReference type="Pfam" id="PF00271">
    <property type="entry name" value="Helicase_C"/>
    <property type="match status" value="1"/>
</dbReference>
<dbReference type="GO" id="GO:0003724">
    <property type="term" value="F:RNA helicase activity"/>
    <property type="evidence" value="ECO:0007669"/>
    <property type="project" value="TreeGrafter"/>
</dbReference>
<dbReference type="Gene3D" id="3.80.10.10">
    <property type="entry name" value="Ribonuclease Inhibitor"/>
    <property type="match status" value="1"/>
</dbReference>
<evidence type="ECO:0000313" key="8">
    <source>
        <dbReference type="EMBL" id="KAL0360923.1"/>
    </source>
</evidence>
<dbReference type="CDD" id="cd18787">
    <property type="entry name" value="SF2_C_DEAD"/>
    <property type="match status" value="1"/>
</dbReference>
<comment type="similarity">
    <text evidence="5">Belongs to the DEAD box helicase family.</text>
</comment>
<gene>
    <name evidence="8" type="ORF">Sradi_3776800</name>
</gene>
<accession>A0AAW2PZP7</accession>
<evidence type="ECO:0000259" key="7">
    <source>
        <dbReference type="PROSITE" id="PS51194"/>
    </source>
</evidence>
<dbReference type="Pfam" id="PF00270">
    <property type="entry name" value="DEAD"/>
    <property type="match status" value="1"/>
</dbReference>
<dbReference type="GO" id="GO:0005524">
    <property type="term" value="F:ATP binding"/>
    <property type="evidence" value="ECO:0007669"/>
    <property type="project" value="UniProtKB-KW"/>
</dbReference>
<reference evidence="8" key="1">
    <citation type="submission" date="2020-06" db="EMBL/GenBank/DDBJ databases">
        <authorList>
            <person name="Li T."/>
            <person name="Hu X."/>
            <person name="Zhang T."/>
            <person name="Song X."/>
            <person name="Zhang H."/>
            <person name="Dai N."/>
            <person name="Sheng W."/>
            <person name="Hou X."/>
            <person name="Wei L."/>
        </authorList>
    </citation>
    <scope>NUCLEOTIDE SEQUENCE</scope>
    <source>
        <strain evidence="8">G02</strain>
        <tissue evidence="8">Leaf</tissue>
    </source>
</reference>
<reference evidence="8" key="2">
    <citation type="journal article" date="2024" name="Plant">
        <title>Genomic evolution and insights into agronomic trait innovations of Sesamum species.</title>
        <authorList>
            <person name="Miao H."/>
            <person name="Wang L."/>
            <person name="Qu L."/>
            <person name="Liu H."/>
            <person name="Sun Y."/>
            <person name="Le M."/>
            <person name="Wang Q."/>
            <person name="Wei S."/>
            <person name="Zheng Y."/>
            <person name="Lin W."/>
            <person name="Duan Y."/>
            <person name="Cao H."/>
            <person name="Xiong S."/>
            <person name="Wang X."/>
            <person name="Wei L."/>
            <person name="Li C."/>
            <person name="Ma Q."/>
            <person name="Ju M."/>
            <person name="Zhao R."/>
            <person name="Li G."/>
            <person name="Mu C."/>
            <person name="Tian Q."/>
            <person name="Mei H."/>
            <person name="Zhang T."/>
            <person name="Gao T."/>
            <person name="Zhang H."/>
        </authorList>
    </citation>
    <scope>NUCLEOTIDE SEQUENCE</scope>
    <source>
        <strain evidence="8">G02</strain>
    </source>
</reference>
<feature type="domain" description="Helicase ATP-binding" evidence="6">
    <location>
        <begin position="183"/>
        <end position="250"/>
    </location>
</feature>
<evidence type="ECO:0000256" key="2">
    <source>
        <dbReference type="ARBA" id="ARBA00022801"/>
    </source>
</evidence>
<evidence type="ECO:0000259" key="6">
    <source>
        <dbReference type="PROSITE" id="PS51192"/>
    </source>
</evidence>
<dbReference type="SUPFAM" id="SSF52058">
    <property type="entry name" value="L domain-like"/>
    <property type="match status" value="1"/>
</dbReference>
<evidence type="ECO:0000256" key="4">
    <source>
        <dbReference type="ARBA" id="ARBA00022840"/>
    </source>
</evidence>
<evidence type="ECO:0000256" key="5">
    <source>
        <dbReference type="RuleBase" id="RU000492"/>
    </source>
</evidence>
<dbReference type="InterPro" id="IPR011545">
    <property type="entry name" value="DEAD/DEAH_box_helicase_dom"/>
</dbReference>
<dbReference type="PANTHER" id="PTHR47959">
    <property type="entry name" value="ATP-DEPENDENT RNA HELICASE RHLE-RELATED"/>
    <property type="match status" value="1"/>
</dbReference>
<dbReference type="Pfam" id="PF00560">
    <property type="entry name" value="LRR_1"/>
    <property type="match status" value="1"/>
</dbReference>
<keyword evidence="2 5" id="KW-0378">Hydrolase</keyword>
<protein>
    <submittedName>
        <fullName evidence="8">DEAD-box ATP-dependent RNA helicase 10</fullName>
    </submittedName>
</protein>
<dbReference type="GO" id="GO:0003676">
    <property type="term" value="F:nucleic acid binding"/>
    <property type="evidence" value="ECO:0007669"/>
    <property type="project" value="InterPro"/>
</dbReference>
<dbReference type="PROSITE" id="PS00039">
    <property type="entry name" value="DEAD_ATP_HELICASE"/>
    <property type="match status" value="1"/>
</dbReference>
<evidence type="ECO:0000256" key="3">
    <source>
        <dbReference type="ARBA" id="ARBA00022806"/>
    </source>
</evidence>
<dbReference type="InterPro" id="IPR032675">
    <property type="entry name" value="LRR_dom_sf"/>
</dbReference>
<dbReference type="PROSITE" id="PS51194">
    <property type="entry name" value="HELICASE_CTER"/>
    <property type="match status" value="1"/>
</dbReference>
<dbReference type="AlphaFoldDB" id="A0AAW2PZP7"/>
<dbReference type="PROSITE" id="PS51192">
    <property type="entry name" value="HELICASE_ATP_BIND_1"/>
    <property type="match status" value="1"/>
</dbReference>